<dbReference type="Proteomes" id="UP000663802">
    <property type="component" value="Unassembled WGS sequence"/>
</dbReference>
<keyword evidence="3" id="KW-1185">Reference proteome</keyword>
<gene>
    <name evidence="2" type="ORF">CSC2_38320</name>
</gene>
<dbReference type="RefSeq" id="WP_206871529.1">
    <property type="nucleotide sequence ID" value="NZ_BMBA01000004.1"/>
</dbReference>
<evidence type="ECO:0000313" key="2">
    <source>
        <dbReference type="EMBL" id="GFZ33306.1"/>
    </source>
</evidence>
<evidence type="ECO:0000313" key="3">
    <source>
        <dbReference type="Proteomes" id="UP000663802"/>
    </source>
</evidence>
<organism evidence="2 3">
    <name type="scientific">Clostridium zeae</name>
    <dbReference type="NCBI Taxonomy" id="2759022"/>
    <lineage>
        <taxon>Bacteria</taxon>
        <taxon>Bacillati</taxon>
        <taxon>Bacillota</taxon>
        <taxon>Clostridia</taxon>
        <taxon>Eubacteriales</taxon>
        <taxon>Clostridiaceae</taxon>
        <taxon>Clostridium</taxon>
    </lineage>
</organism>
<keyword evidence="1" id="KW-0472">Membrane</keyword>
<proteinExistence type="predicted"/>
<name>A0ABQ1EF57_9CLOT</name>
<keyword evidence="1" id="KW-1133">Transmembrane helix</keyword>
<evidence type="ECO:0000256" key="1">
    <source>
        <dbReference type="SAM" id="Phobius"/>
    </source>
</evidence>
<reference evidence="2 3" key="1">
    <citation type="journal article" date="2021" name="Int. J. Syst. Evol. Microbiol.">
        <title>Clostridium zeae sp. nov., isolated from corn silage.</title>
        <authorList>
            <person name="Kobayashi H."/>
            <person name="Tanizawa Y."/>
            <person name="Yagura M."/>
            <person name="Sakamoto M."/>
            <person name="Ohkuma M."/>
            <person name="Tohno M."/>
        </authorList>
    </citation>
    <scope>NUCLEOTIDE SEQUENCE [LARGE SCALE GENOMIC DNA]</scope>
    <source>
        <strain evidence="2 3">CSC2</strain>
    </source>
</reference>
<accession>A0ABQ1EF57</accession>
<comment type="caution">
    <text evidence="2">The sequence shown here is derived from an EMBL/GenBank/DDBJ whole genome shotgun (WGS) entry which is preliminary data.</text>
</comment>
<dbReference type="EMBL" id="BMBA01000004">
    <property type="protein sequence ID" value="GFZ33306.1"/>
    <property type="molecule type" value="Genomic_DNA"/>
</dbReference>
<protein>
    <submittedName>
        <fullName evidence="2">Uncharacterized protein</fullName>
    </submittedName>
</protein>
<feature type="transmembrane region" description="Helical" evidence="1">
    <location>
        <begin position="12"/>
        <end position="36"/>
    </location>
</feature>
<sequence length="79" mass="8748">MNEIKDNPKKAKITLLISGSSVIISLLGIIIALMNLRFSITHGKPTGSAITSFWCGVTVFLACITQFIVYRNKYKKNSK</sequence>
<keyword evidence="1" id="KW-0812">Transmembrane</keyword>
<feature type="transmembrane region" description="Helical" evidence="1">
    <location>
        <begin position="48"/>
        <end position="70"/>
    </location>
</feature>